<dbReference type="Proteomes" id="UP000026915">
    <property type="component" value="Chromosome 5"/>
</dbReference>
<organism evidence="1 2">
    <name type="scientific">Theobroma cacao</name>
    <name type="common">Cacao</name>
    <name type="synonym">Cocoa</name>
    <dbReference type="NCBI Taxonomy" id="3641"/>
    <lineage>
        <taxon>Eukaryota</taxon>
        <taxon>Viridiplantae</taxon>
        <taxon>Streptophyta</taxon>
        <taxon>Embryophyta</taxon>
        <taxon>Tracheophyta</taxon>
        <taxon>Spermatophyta</taxon>
        <taxon>Magnoliopsida</taxon>
        <taxon>eudicotyledons</taxon>
        <taxon>Gunneridae</taxon>
        <taxon>Pentapetalae</taxon>
        <taxon>rosids</taxon>
        <taxon>malvids</taxon>
        <taxon>Malvales</taxon>
        <taxon>Malvaceae</taxon>
        <taxon>Byttnerioideae</taxon>
        <taxon>Theobroma</taxon>
    </lineage>
</organism>
<evidence type="ECO:0000313" key="1">
    <source>
        <dbReference type="EMBL" id="EOY09735.1"/>
    </source>
</evidence>
<proteinExistence type="predicted"/>
<keyword evidence="2" id="KW-1185">Reference proteome</keyword>
<evidence type="ECO:0000313" key="2">
    <source>
        <dbReference type="Proteomes" id="UP000026915"/>
    </source>
</evidence>
<dbReference type="PANTHER" id="PTHR36482">
    <property type="entry name" value="OSJNBA0024J22.15 PROTEIN"/>
    <property type="match status" value="1"/>
</dbReference>
<accession>A0A061EXE9</accession>
<name>A0A061EXE9_THECC</name>
<dbReference type="PANTHER" id="PTHR36482:SF6">
    <property type="entry name" value="JASMONATE-INDUCED PROTEIN HOMOLOG"/>
    <property type="match status" value="1"/>
</dbReference>
<protein>
    <submittedName>
        <fullName evidence="1">Uncharacterized protein</fullName>
    </submittedName>
</protein>
<dbReference type="Pfam" id="PF21230">
    <property type="entry name" value="Nakanori"/>
    <property type="match status" value="1"/>
</dbReference>
<dbReference type="EMBL" id="CM001883">
    <property type="protein sequence ID" value="EOY09735.1"/>
    <property type="molecule type" value="Genomic_DNA"/>
</dbReference>
<dbReference type="HOGENOM" id="CLU_1605651_0_0_1"/>
<dbReference type="InterPro" id="IPR053085">
    <property type="entry name" value="Jasmonate-induced_protein"/>
</dbReference>
<gene>
    <name evidence="1" type="ORF">TCM_025123</name>
</gene>
<dbReference type="InParanoid" id="A0A061EXE9"/>
<dbReference type="AlphaFoldDB" id="A0A061EXE9"/>
<dbReference type="Gramene" id="EOY09735">
    <property type="protein sequence ID" value="EOY09735"/>
    <property type="gene ID" value="TCM_025123"/>
</dbReference>
<reference evidence="1 2" key="1">
    <citation type="journal article" date="2013" name="Genome Biol.">
        <title>The genome sequence of the most widely cultivated cacao type and its use to identify candidate genes regulating pod color.</title>
        <authorList>
            <person name="Motamayor J.C."/>
            <person name="Mockaitis K."/>
            <person name="Schmutz J."/>
            <person name="Haiminen N."/>
            <person name="Iii D.L."/>
            <person name="Cornejo O."/>
            <person name="Findley S.D."/>
            <person name="Zheng P."/>
            <person name="Utro F."/>
            <person name="Royaert S."/>
            <person name="Saski C."/>
            <person name="Jenkins J."/>
            <person name="Podicheti R."/>
            <person name="Zhao M."/>
            <person name="Scheffler B.E."/>
            <person name="Stack J.C."/>
            <person name="Feltus F.A."/>
            <person name="Mustiga G.M."/>
            <person name="Amores F."/>
            <person name="Phillips W."/>
            <person name="Marelli J.P."/>
            <person name="May G.D."/>
            <person name="Shapiro H."/>
            <person name="Ma J."/>
            <person name="Bustamante C.D."/>
            <person name="Schnell R.J."/>
            <person name="Main D."/>
            <person name="Gilbert D."/>
            <person name="Parida L."/>
            <person name="Kuhn D.N."/>
        </authorList>
    </citation>
    <scope>NUCLEOTIDE SEQUENCE [LARGE SCALE GENOMIC DNA]</scope>
    <source>
        <strain evidence="2">cv. Matina 1-6</strain>
    </source>
</reference>
<sequence length="166" mass="18276">MSVENANTGALAAAKNANPDALAQTDCRIINKTGKALTFVVSKDWVGKLGYSRLVLGKQDSDGPLLVHFGEIPPDNSSGGSVGFVVYRYKHKDGVQKDWCIAWSNKGERNKVWTRIDQPDANWYKLVDLKDSECNYNDPGKILKAHVEIEAAKTHAKLTATLSLFK</sequence>
<dbReference type="InterPro" id="IPR049065">
    <property type="entry name" value="Nakanori"/>
</dbReference>